<dbReference type="InterPro" id="IPR037215">
    <property type="entry name" value="GUN4-like_sf"/>
</dbReference>
<gene>
    <name evidence="2" type="primary">ycf53</name>
    <name evidence="2" type="ORF">Psor_162</name>
</gene>
<dbReference type="PANTHER" id="PTHR34800:SF1">
    <property type="entry name" value="TETRAPYRROLE-BINDING PROTEIN, CHLOROPLASTIC"/>
    <property type="match status" value="1"/>
</dbReference>
<dbReference type="InterPro" id="IPR008629">
    <property type="entry name" value="GUN4-like"/>
</dbReference>
<dbReference type="RefSeq" id="YP_009297294.1">
    <property type="nucleotide sequence ID" value="NC_031175.1"/>
</dbReference>
<organism evidence="2">
    <name type="scientific">Porphyridium sordidum</name>
    <name type="common">Red alga</name>
    <dbReference type="NCBI Taxonomy" id="28024"/>
    <lineage>
        <taxon>Eukaryota</taxon>
        <taxon>Rhodophyta</taxon>
        <taxon>Bangiophyceae</taxon>
        <taxon>Porphyridiales</taxon>
        <taxon>Porphyridiaceae</taxon>
        <taxon>Porphyridium</taxon>
    </lineage>
</organism>
<dbReference type="Pfam" id="PF05419">
    <property type="entry name" value="GUN4"/>
    <property type="match status" value="1"/>
</dbReference>
<dbReference type="EMBL" id="KX284720">
    <property type="protein sequence ID" value="AOM66637.1"/>
    <property type="molecule type" value="Genomic_DNA"/>
</dbReference>
<proteinExistence type="predicted"/>
<reference evidence="2" key="1">
    <citation type="journal article" date="2016" name="BMC Biol.">
        <title>Parallel evolution of highly conserved plastid genome architecture in red seaweeds and seed plants.</title>
        <authorList>
            <person name="Lee J."/>
            <person name="Cho C.H."/>
            <person name="Park S.I."/>
            <person name="Choi J.W."/>
            <person name="Song H.S."/>
            <person name="West J.A."/>
            <person name="Bhattacharya D."/>
            <person name="Yoon H.S."/>
        </authorList>
    </citation>
    <scope>NUCLEOTIDE SEQUENCE</scope>
</reference>
<dbReference type="PANTHER" id="PTHR34800">
    <property type="entry name" value="TETRAPYRROLE-BINDING PROTEIN, CHLOROPLASTIC"/>
    <property type="match status" value="1"/>
</dbReference>
<dbReference type="AlphaFoldDB" id="A0A1C9CE44"/>
<sequence>MKLQENNIDSKDNLLEIFKQLNQKEICEQLEQVDSQDAQYLDFLIDILRSRKVSEKNFPTYVDALIYEYVYKHDPALLEAKFKEGLLILQSESNVNYQDLQNLLINKEFLEADLLTQKKLREVTRLQSREWLYFTDIKKIPSMDLEIIDRLWRIHSLDNFGFSIQKKIWLSVNKDWKQLWSKIGWEVNNQPLRYPNEFTWDINAPKGHLPLFNQLRGVHVLSEIFNHKNCKVDS</sequence>
<dbReference type="GeneID" id="29073774"/>
<evidence type="ECO:0000313" key="2">
    <source>
        <dbReference type="EMBL" id="AOM66637.1"/>
    </source>
</evidence>
<dbReference type="Gene3D" id="1.10.10.1770">
    <property type="entry name" value="Gun4-like"/>
    <property type="match status" value="1"/>
</dbReference>
<evidence type="ECO:0000259" key="1">
    <source>
        <dbReference type="Pfam" id="PF05419"/>
    </source>
</evidence>
<geneLocation type="plastid" evidence="2"/>
<dbReference type="SUPFAM" id="SSF140869">
    <property type="entry name" value="GUN4-like"/>
    <property type="match status" value="1"/>
</dbReference>
<name>A0A1C9CE44_PORSO</name>
<dbReference type="GO" id="GO:0046906">
    <property type="term" value="F:tetrapyrrole binding"/>
    <property type="evidence" value="ECO:0007669"/>
    <property type="project" value="TreeGrafter"/>
</dbReference>
<accession>A0A1C9CE44</accession>
<dbReference type="CDD" id="cd16383">
    <property type="entry name" value="GUN4"/>
    <property type="match status" value="1"/>
</dbReference>
<feature type="domain" description="GUN4-like" evidence="1">
    <location>
        <begin position="91"/>
        <end position="228"/>
    </location>
</feature>
<keyword evidence="2" id="KW-0934">Plastid</keyword>
<dbReference type="Gene3D" id="1.25.40.620">
    <property type="match status" value="1"/>
</dbReference>
<protein>
    <recommendedName>
        <fullName evidence="1">GUN4-like domain-containing protein</fullName>
    </recommendedName>
</protein>